<proteinExistence type="inferred from homology"/>
<dbReference type="PANTHER" id="PTHR24320:SF264">
    <property type="entry name" value="DEHYDROGENASE_REDUCTASE SDR FAMILY MEMBER ON CHROMOSOME X"/>
    <property type="match status" value="1"/>
</dbReference>
<dbReference type="SUPFAM" id="SSF51735">
    <property type="entry name" value="NAD(P)-binding Rossmann-fold domains"/>
    <property type="match status" value="1"/>
</dbReference>
<reference evidence="4" key="4">
    <citation type="submission" date="2025-09" db="UniProtKB">
        <authorList>
            <consortium name="Ensembl"/>
        </authorList>
    </citation>
    <scope>IDENTIFICATION</scope>
</reference>
<dbReference type="PRINTS" id="PR00081">
    <property type="entry name" value="GDHRDH"/>
</dbReference>
<dbReference type="PANTHER" id="PTHR24320">
    <property type="entry name" value="RETINOL DEHYDROGENASE"/>
    <property type="match status" value="1"/>
</dbReference>
<feature type="signal peptide" evidence="3">
    <location>
        <begin position="1"/>
        <end position="17"/>
    </location>
</feature>
<evidence type="ECO:0000256" key="3">
    <source>
        <dbReference type="SAM" id="SignalP"/>
    </source>
</evidence>
<dbReference type="InParanoid" id="A0A3B1ICN6"/>
<accession>A0A3B1ICN6</accession>
<reference evidence="5" key="1">
    <citation type="submission" date="2013-03" db="EMBL/GenBank/DDBJ databases">
        <authorList>
            <person name="Jeffery W."/>
            <person name="Warren W."/>
            <person name="Wilson R.K."/>
        </authorList>
    </citation>
    <scope>NUCLEOTIDE SEQUENCE</scope>
    <source>
        <strain evidence="5">female</strain>
    </source>
</reference>
<evidence type="ECO:0000256" key="2">
    <source>
        <dbReference type="ARBA" id="ARBA00023002"/>
    </source>
</evidence>
<reference evidence="4" key="3">
    <citation type="submission" date="2025-08" db="UniProtKB">
        <authorList>
            <consortium name="Ensembl"/>
        </authorList>
    </citation>
    <scope>IDENTIFICATION</scope>
</reference>
<keyword evidence="5" id="KW-1185">Reference proteome</keyword>
<dbReference type="STRING" id="7994.ENSAMXP00000027653"/>
<dbReference type="CDD" id="cd05327">
    <property type="entry name" value="retinol-DH_like_SDR_c_like"/>
    <property type="match status" value="1"/>
</dbReference>
<dbReference type="AlphaFoldDB" id="A0A3B1ICN6"/>
<name>A0A3B1ICN6_ASTMX</name>
<keyword evidence="3" id="KW-0732">Signal</keyword>
<evidence type="ECO:0000313" key="5">
    <source>
        <dbReference type="Proteomes" id="UP000018467"/>
    </source>
</evidence>
<dbReference type="InterPro" id="IPR002347">
    <property type="entry name" value="SDR_fam"/>
</dbReference>
<sequence>MWILSQILPVLKLYLTGLKVLLHQLLHRAFTCPVLPLQSGRVAIVTGGARGLGYEVARKLTSLGMHVIIASRDEEQGLAAVKRLRGERSTARVDFEFLDLASLDSVRRFVRRFEDRKLPLHALINNAGIMLVPEGQTEDGFELHFAVNYLGHVLLTRLLLSVMVRSGTEKTHSRIISICSAAHYTSRAHLQDLQDLLNRQCYSPHAAYSHSKLAQVLFTYHLQQELQSAGFPVTASAVDPGMVDTDLYRNLSTPTRLAQRLIARLLFRSPSQAAHTAVFAAASPELEGVGGCYLYEGNRVQSSEASYSVELQTRLWRNTCSLLGLPESLLA</sequence>
<dbReference type="Bgee" id="ENSAMXG00000029416">
    <property type="expression patterns" value="Expressed in camera-type eye and 9 other cell types or tissues"/>
</dbReference>
<comment type="similarity">
    <text evidence="1">Belongs to the short-chain dehydrogenases/reductases (SDR) family.</text>
</comment>
<dbReference type="Gene3D" id="3.40.50.720">
    <property type="entry name" value="NAD(P)-binding Rossmann-like Domain"/>
    <property type="match status" value="1"/>
</dbReference>
<dbReference type="OrthoDB" id="191139at2759"/>
<dbReference type="Pfam" id="PF00106">
    <property type="entry name" value="adh_short"/>
    <property type="match status" value="1"/>
</dbReference>
<protein>
    <submittedName>
        <fullName evidence="4">Dehydrogenase/reductase X-linked</fullName>
    </submittedName>
</protein>
<evidence type="ECO:0000256" key="1">
    <source>
        <dbReference type="ARBA" id="ARBA00006484"/>
    </source>
</evidence>
<feature type="chain" id="PRO_5017214157" evidence="3">
    <location>
        <begin position="18"/>
        <end position="331"/>
    </location>
</feature>
<reference evidence="5" key="2">
    <citation type="journal article" date="2014" name="Nat. Commun.">
        <title>The cavefish genome reveals candidate genes for eye loss.</title>
        <authorList>
            <person name="McGaugh S.E."/>
            <person name="Gross J.B."/>
            <person name="Aken B."/>
            <person name="Blin M."/>
            <person name="Borowsky R."/>
            <person name="Chalopin D."/>
            <person name="Hinaux H."/>
            <person name="Jeffery W.R."/>
            <person name="Keene A."/>
            <person name="Ma L."/>
            <person name="Minx P."/>
            <person name="Murphy D."/>
            <person name="O'Quin K.E."/>
            <person name="Retaux S."/>
            <person name="Rohner N."/>
            <person name="Searle S.M."/>
            <person name="Stahl B.A."/>
            <person name="Tabin C."/>
            <person name="Volff J.N."/>
            <person name="Yoshizawa M."/>
            <person name="Warren W.C."/>
        </authorList>
    </citation>
    <scope>NUCLEOTIDE SEQUENCE [LARGE SCALE GENOMIC DNA]</scope>
    <source>
        <strain evidence="5">female</strain>
    </source>
</reference>
<dbReference type="GeneTree" id="ENSGT00940000164022"/>
<keyword evidence="2" id="KW-0560">Oxidoreductase</keyword>
<dbReference type="Ensembl" id="ENSAMXT00000049924.1">
    <property type="protein sequence ID" value="ENSAMXP00000027653.1"/>
    <property type="gene ID" value="ENSAMXG00000029416.1"/>
</dbReference>
<dbReference type="InterPro" id="IPR036291">
    <property type="entry name" value="NAD(P)-bd_dom_sf"/>
</dbReference>
<organism evidence="4 5">
    <name type="scientific">Astyanax mexicanus</name>
    <name type="common">Blind cave fish</name>
    <name type="synonym">Astyanax fasciatus mexicanus</name>
    <dbReference type="NCBI Taxonomy" id="7994"/>
    <lineage>
        <taxon>Eukaryota</taxon>
        <taxon>Metazoa</taxon>
        <taxon>Chordata</taxon>
        <taxon>Craniata</taxon>
        <taxon>Vertebrata</taxon>
        <taxon>Euteleostomi</taxon>
        <taxon>Actinopterygii</taxon>
        <taxon>Neopterygii</taxon>
        <taxon>Teleostei</taxon>
        <taxon>Ostariophysi</taxon>
        <taxon>Characiformes</taxon>
        <taxon>Characoidei</taxon>
        <taxon>Acestrorhamphidae</taxon>
        <taxon>Acestrorhamphinae</taxon>
        <taxon>Astyanax</taxon>
    </lineage>
</organism>
<evidence type="ECO:0000313" key="4">
    <source>
        <dbReference type="Ensembl" id="ENSAMXP00000027653.1"/>
    </source>
</evidence>
<dbReference type="Proteomes" id="UP000018467">
    <property type="component" value="Unassembled WGS sequence"/>
</dbReference>
<dbReference type="GO" id="GO:0016491">
    <property type="term" value="F:oxidoreductase activity"/>
    <property type="evidence" value="ECO:0007669"/>
    <property type="project" value="UniProtKB-KW"/>
</dbReference>